<dbReference type="Proteomes" id="UP001217089">
    <property type="component" value="Unassembled WGS sequence"/>
</dbReference>
<dbReference type="InterPro" id="IPR051576">
    <property type="entry name" value="PX-Rho_GAP"/>
</dbReference>
<dbReference type="PROSITE" id="PS50002">
    <property type="entry name" value="SH3"/>
    <property type="match status" value="1"/>
</dbReference>
<evidence type="ECO:0000313" key="6">
    <source>
        <dbReference type="Proteomes" id="UP001217089"/>
    </source>
</evidence>
<proteinExistence type="predicted"/>
<dbReference type="InterPro" id="IPR001452">
    <property type="entry name" value="SH3_domain"/>
</dbReference>
<reference evidence="5 6" key="1">
    <citation type="submission" date="2022-12" db="EMBL/GenBank/DDBJ databases">
        <title>Chromosome-level genome of Tegillarca granosa.</title>
        <authorList>
            <person name="Kim J."/>
        </authorList>
    </citation>
    <scope>NUCLEOTIDE SEQUENCE [LARGE SCALE GENOMIC DNA]</scope>
    <source>
        <strain evidence="5">Teg-2019</strain>
        <tissue evidence="5">Adductor muscle</tissue>
    </source>
</reference>
<organism evidence="5 6">
    <name type="scientific">Tegillarca granosa</name>
    <name type="common">Malaysian cockle</name>
    <name type="synonym">Anadara granosa</name>
    <dbReference type="NCBI Taxonomy" id="220873"/>
    <lineage>
        <taxon>Eukaryota</taxon>
        <taxon>Metazoa</taxon>
        <taxon>Spiralia</taxon>
        <taxon>Lophotrochozoa</taxon>
        <taxon>Mollusca</taxon>
        <taxon>Bivalvia</taxon>
        <taxon>Autobranchia</taxon>
        <taxon>Pteriomorphia</taxon>
        <taxon>Arcoida</taxon>
        <taxon>Arcoidea</taxon>
        <taxon>Arcidae</taxon>
        <taxon>Tegillarca</taxon>
    </lineage>
</organism>
<gene>
    <name evidence="5" type="ORF">KUTeg_006141</name>
</gene>
<evidence type="ECO:0000256" key="1">
    <source>
        <dbReference type="ARBA" id="ARBA00022443"/>
    </source>
</evidence>
<dbReference type="EMBL" id="JARBDR010000328">
    <property type="protein sequence ID" value="KAJ8316127.1"/>
    <property type="molecule type" value="Genomic_DNA"/>
</dbReference>
<feature type="domain" description="SH3" evidence="4">
    <location>
        <begin position="170"/>
        <end position="240"/>
    </location>
</feature>
<dbReference type="PANTHER" id="PTHR15729">
    <property type="entry name" value="CDC42 GTPASE-ACTIVATING PROTEIN"/>
    <property type="match status" value="1"/>
</dbReference>
<evidence type="ECO:0000256" key="2">
    <source>
        <dbReference type="ARBA" id="ARBA00022468"/>
    </source>
</evidence>
<keyword evidence="2" id="KW-0343">GTPase activation</keyword>
<name>A0ABQ9FHX1_TEGGR</name>
<dbReference type="InterPro" id="IPR036028">
    <property type="entry name" value="SH3-like_dom_sf"/>
</dbReference>
<accession>A0ABQ9FHX1</accession>
<dbReference type="PANTHER" id="PTHR15729:SF10">
    <property type="entry name" value="GTPASE-ACTIVATING PROTEIN CDGAPR"/>
    <property type="match status" value="1"/>
</dbReference>
<keyword evidence="6" id="KW-1185">Reference proteome</keyword>
<sequence>MFDVQNIYGTPQIPRKRPCLQPRRMTLIDLRNVRVDEEDEPYRKSSTATIRSEGTGTQYYSSKHGGVLQVYDSSDNSSLDSKRSSCSNMRIRRVSSNFDANSRFPKLEECAHFHYDSVELTAIKVNLCDEDQENTKRDVEDINERTFLVKVCSNDKTWKVRRTFKNFRSLDRQLHKCIYDRKFSRLTDLETEANRIQSYEVGDIVSVIDMPPVEDTIWWRGKRGFEVGFFPSECVEVIGDKVPPSMESRIPSSSSASRKQKPCKAGICLVFVLLYQLSFLSKIDKVLKKKIFLTLGFVEIYKIKKANKNSLMEVIGKLTDFFPHNFFMDNILKLLLCQIKTHLLLVHMFLGSKYIHP</sequence>
<dbReference type="SUPFAM" id="SSF64268">
    <property type="entry name" value="PX domain"/>
    <property type="match status" value="1"/>
</dbReference>
<evidence type="ECO:0000313" key="5">
    <source>
        <dbReference type="EMBL" id="KAJ8316127.1"/>
    </source>
</evidence>
<evidence type="ECO:0000259" key="4">
    <source>
        <dbReference type="PROSITE" id="PS50002"/>
    </source>
</evidence>
<evidence type="ECO:0000256" key="3">
    <source>
        <dbReference type="PROSITE-ProRule" id="PRU00192"/>
    </source>
</evidence>
<dbReference type="SUPFAM" id="SSF50044">
    <property type="entry name" value="SH3-domain"/>
    <property type="match status" value="1"/>
</dbReference>
<protein>
    <recommendedName>
        <fullName evidence="4">SH3 domain-containing protein</fullName>
    </recommendedName>
</protein>
<keyword evidence="1 3" id="KW-0728">SH3 domain</keyword>
<dbReference type="InterPro" id="IPR036871">
    <property type="entry name" value="PX_dom_sf"/>
</dbReference>
<dbReference type="Gene3D" id="2.30.30.40">
    <property type="entry name" value="SH3 Domains"/>
    <property type="match status" value="1"/>
</dbReference>
<comment type="caution">
    <text evidence="5">The sequence shown here is derived from an EMBL/GenBank/DDBJ whole genome shotgun (WGS) entry which is preliminary data.</text>
</comment>